<name>A0A8J2PB13_9HEXA</name>
<dbReference type="GO" id="GO:0005507">
    <property type="term" value="F:copper ion binding"/>
    <property type="evidence" value="ECO:0007669"/>
    <property type="project" value="TreeGrafter"/>
</dbReference>
<dbReference type="FunFam" id="2.60.120.230:FF:000001">
    <property type="entry name" value="Monooxygenase, DBH-like 1"/>
    <property type="match status" value="1"/>
</dbReference>
<evidence type="ECO:0000313" key="6">
    <source>
        <dbReference type="Proteomes" id="UP000708208"/>
    </source>
</evidence>
<dbReference type="Proteomes" id="UP000708208">
    <property type="component" value="Unassembled WGS sequence"/>
</dbReference>
<dbReference type="InterPro" id="IPR000945">
    <property type="entry name" value="DBH-like"/>
</dbReference>
<dbReference type="GO" id="GO:0004500">
    <property type="term" value="F:dopamine beta-monooxygenase activity"/>
    <property type="evidence" value="ECO:0007669"/>
    <property type="project" value="InterPro"/>
</dbReference>
<evidence type="ECO:0000259" key="4">
    <source>
        <dbReference type="Pfam" id="PF03712"/>
    </source>
</evidence>
<comment type="similarity">
    <text evidence="1">Belongs to the copper type II ascorbate-dependent monooxygenase family.</text>
</comment>
<dbReference type="PANTHER" id="PTHR10157">
    <property type="entry name" value="DOPAMINE BETA HYDROXYLASE RELATED"/>
    <property type="match status" value="1"/>
</dbReference>
<comment type="caution">
    <text evidence="5">The sequence shown here is derived from an EMBL/GenBank/DDBJ whole genome shotgun (WGS) entry which is preliminary data.</text>
</comment>
<keyword evidence="3" id="KW-0325">Glycoprotein</keyword>
<keyword evidence="2" id="KW-1015">Disulfide bond</keyword>
<evidence type="ECO:0000256" key="3">
    <source>
        <dbReference type="ARBA" id="ARBA00023180"/>
    </source>
</evidence>
<organism evidence="5 6">
    <name type="scientific">Allacma fusca</name>
    <dbReference type="NCBI Taxonomy" id="39272"/>
    <lineage>
        <taxon>Eukaryota</taxon>
        <taxon>Metazoa</taxon>
        <taxon>Ecdysozoa</taxon>
        <taxon>Arthropoda</taxon>
        <taxon>Hexapoda</taxon>
        <taxon>Collembola</taxon>
        <taxon>Symphypleona</taxon>
        <taxon>Sminthuridae</taxon>
        <taxon>Allacma</taxon>
    </lineage>
</organism>
<evidence type="ECO:0000256" key="2">
    <source>
        <dbReference type="ARBA" id="ARBA00023157"/>
    </source>
</evidence>
<dbReference type="PANTHER" id="PTHR10157:SF23">
    <property type="entry name" value="MOXD1 HOMOLOG 1"/>
    <property type="match status" value="1"/>
</dbReference>
<dbReference type="GO" id="GO:0005615">
    <property type="term" value="C:extracellular space"/>
    <property type="evidence" value="ECO:0007669"/>
    <property type="project" value="TreeGrafter"/>
</dbReference>
<evidence type="ECO:0000313" key="5">
    <source>
        <dbReference type="EMBL" id="CAG7815997.1"/>
    </source>
</evidence>
<dbReference type="Pfam" id="PF03712">
    <property type="entry name" value="Cu2_monoox_C"/>
    <property type="match status" value="1"/>
</dbReference>
<gene>
    <name evidence="5" type="ORF">AFUS01_LOCUS26639</name>
</gene>
<dbReference type="GO" id="GO:0006589">
    <property type="term" value="P:octopamine biosynthetic process"/>
    <property type="evidence" value="ECO:0007669"/>
    <property type="project" value="TreeGrafter"/>
</dbReference>
<keyword evidence="6" id="KW-1185">Reference proteome</keyword>
<dbReference type="OrthoDB" id="10003276at2759"/>
<dbReference type="InterPro" id="IPR024548">
    <property type="entry name" value="Cu2_monoox_C"/>
</dbReference>
<dbReference type="EMBL" id="CAJVCH010358539">
    <property type="protein sequence ID" value="CAG7815997.1"/>
    <property type="molecule type" value="Genomic_DNA"/>
</dbReference>
<dbReference type="AlphaFoldDB" id="A0A8J2PB13"/>
<feature type="domain" description="Copper type II ascorbate-dependent monooxygenase C-terminal" evidence="4">
    <location>
        <begin position="57"/>
        <end position="206"/>
    </location>
</feature>
<proteinExistence type="inferred from homology"/>
<protein>
    <recommendedName>
        <fullName evidence="4">Copper type II ascorbate-dependent monooxygenase C-terminal domain-containing protein</fullName>
    </recommendedName>
</protein>
<dbReference type="GO" id="GO:0042421">
    <property type="term" value="P:norepinephrine biosynthetic process"/>
    <property type="evidence" value="ECO:0007669"/>
    <property type="project" value="TreeGrafter"/>
</dbReference>
<dbReference type="GO" id="GO:0030667">
    <property type="term" value="C:secretory granule membrane"/>
    <property type="evidence" value="ECO:0007669"/>
    <property type="project" value="TreeGrafter"/>
</dbReference>
<sequence length="335" mass="38210">MGSDGEMFPNHVGSPIGENSDEDHYFILEIHYENPQELTFVHSPGMRVVYTDKLRPYDVNTLFLGQKVSHFMMIPPNQKRIKINGYCPSECTQKGFPPEGVFAATVLLHGHTYARSIILRHLRNGVELPPIAQDRTYDTNYQQYRQLQKEVKILPGDELMLECLFENESDDYIVGGLSSNREMCQALLLYYPKSSMVDCRSQYEFHSFFDSLGIEHVEGEMLKSLNLPYAPLENSVATPPDDGIVFFSLTGKEELNETLFDFLYSTGDEPGRKVKVSSVLKSRVWKSNDKTVDDWNRGGMYTHCAMSGGKRIELKNHIKKIPAFVEYSPPKRCGI</sequence>
<evidence type="ECO:0000256" key="1">
    <source>
        <dbReference type="ARBA" id="ARBA00010676"/>
    </source>
</evidence>
<dbReference type="GO" id="GO:0042420">
    <property type="term" value="P:dopamine catabolic process"/>
    <property type="evidence" value="ECO:0007669"/>
    <property type="project" value="TreeGrafter"/>
</dbReference>
<accession>A0A8J2PB13</accession>
<reference evidence="5" key="1">
    <citation type="submission" date="2021-06" db="EMBL/GenBank/DDBJ databases">
        <authorList>
            <person name="Hodson N. C."/>
            <person name="Mongue J. A."/>
            <person name="Jaron S. K."/>
        </authorList>
    </citation>
    <scope>NUCLEOTIDE SEQUENCE</scope>
</reference>